<evidence type="ECO:0000313" key="2">
    <source>
        <dbReference type="Proteomes" id="UP001489719"/>
    </source>
</evidence>
<organism evidence="1 2">
    <name type="scientific">Lipomyces orientalis</name>
    <dbReference type="NCBI Taxonomy" id="1233043"/>
    <lineage>
        <taxon>Eukaryota</taxon>
        <taxon>Fungi</taxon>
        <taxon>Dikarya</taxon>
        <taxon>Ascomycota</taxon>
        <taxon>Saccharomycotina</taxon>
        <taxon>Lipomycetes</taxon>
        <taxon>Lipomycetales</taxon>
        <taxon>Lipomycetaceae</taxon>
        <taxon>Lipomyces</taxon>
    </lineage>
</organism>
<keyword evidence="1" id="KW-0489">Methyltransferase</keyword>
<comment type="caution">
    <text evidence="1">The sequence shown here is derived from an EMBL/GenBank/DDBJ whole genome shotgun (WGS) entry which is preliminary data.</text>
</comment>
<dbReference type="Proteomes" id="UP001489719">
    <property type="component" value="Unassembled WGS sequence"/>
</dbReference>
<keyword evidence="1" id="KW-0808">Transferase</keyword>
<proteinExistence type="predicted"/>
<gene>
    <name evidence="1" type="ORF">V1517DRAFT_293891</name>
</gene>
<protein>
    <submittedName>
        <fullName evidence="1">tRNA methyltransferase complex GCD14 subunit-domain-containing protein</fullName>
    </submittedName>
</protein>
<evidence type="ECO:0000313" key="1">
    <source>
        <dbReference type="EMBL" id="KAK9321221.1"/>
    </source>
</evidence>
<reference evidence="2" key="1">
    <citation type="journal article" date="2024" name="Front. Bioeng. Biotechnol.">
        <title>Genome-scale model development and genomic sequencing of the oleaginous clade Lipomyces.</title>
        <authorList>
            <person name="Czajka J.J."/>
            <person name="Han Y."/>
            <person name="Kim J."/>
            <person name="Mondo S.J."/>
            <person name="Hofstad B.A."/>
            <person name="Robles A."/>
            <person name="Haridas S."/>
            <person name="Riley R."/>
            <person name="LaButti K."/>
            <person name="Pangilinan J."/>
            <person name="Andreopoulos W."/>
            <person name="Lipzen A."/>
            <person name="Yan J."/>
            <person name="Wang M."/>
            <person name="Ng V."/>
            <person name="Grigoriev I.V."/>
            <person name="Spatafora J.W."/>
            <person name="Magnuson J.K."/>
            <person name="Baker S.E."/>
            <person name="Pomraning K.R."/>
        </authorList>
    </citation>
    <scope>NUCLEOTIDE SEQUENCE [LARGE SCALE GENOMIC DNA]</scope>
    <source>
        <strain evidence="2">CBS 10300</strain>
    </source>
</reference>
<sequence>MDVDKSDSTDASADMGSPFLEFKTSIPENGLVLAWLTRDNTKPIRPQKGSALHTRFGSFQHNSMISSKYGTQLASSSSTQAGFIHLLHPTPELWSMSLPHRTQIVYTPDASYIVQRLRIRPGSRVIEAGTGSASFTHALARTVGKNGRIWTFEFHEPRYGIAKKEIEEHGLDSVVKCSHGDVCKDGFISACDENLDASAVFLDLPSPWLAIPHLKTVISKKKIVRICCFSPCMEQVQRTIEALQKEGWLDIEMVEVSCKRWEARKEMIRKPEDAIERLRDIKRRRNEGLRKRNERILSHEQNEETAGLKRKAEVSEAVEDGAATPAEKLIFDKPFLPSEYNPWGRGKRVHEGEDGYEWKDVSKVEAELKSHTSYLTFAYLPPLVPNKEEMLLPSR</sequence>
<dbReference type="EMBL" id="MU970104">
    <property type="protein sequence ID" value="KAK9321221.1"/>
    <property type="molecule type" value="Genomic_DNA"/>
</dbReference>
<keyword evidence="2" id="KW-1185">Reference proteome</keyword>
<accession>A0ACC3TK17</accession>
<name>A0ACC3TK17_9ASCO</name>